<dbReference type="GO" id="GO:0005737">
    <property type="term" value="C:cytoplasm"/>
    <property type="evidence" value="ECO:0007669"/>
    <property type="project" value="UniProtKB-SubCell"/>
</dbReference>
<feature type="coiled-coil region" evidence="8">
    <location>
        <begin position="124"/>
        <end position="205"/>
    </location>
</feature>
<dbReference type="PROSITE" id="PS50119">
    <property type="entry name" value="ZF_BBOX"/>
    <property type="match status" value="1"/>
</dbReference>
<dbReference type="PROSITE" id="PS00518">
    <property type="entry name" value="ZF_RING_1"/>
    <property type="match status" value="1"/>
</dbReference>
<comment type="similarity">
    <text evidence="2">Belongs to the TRIM/RBCC family.</text>
</comment>
<feature type="domain" description="B30.2/SPRY" evidence="11">
    <location>
        <begin position="265"/>
        <end position="459"/>
    </location>
</feature>
<evidence type="ECO:0000256" key="2">
    <source>
        <dbReference type="ARBA" id="ARBA00008518"/>
    </source>
</evidence>
<dbReference type="InterPro" id="IPR001841">
    <property type="entry name" value="Znf_RING"/>
</dbReference>
<comment type="subcellular location">
    <subcellularLocation>
        <location evidence="1">Cytoplasm</location>
    </subcellularLocation>
</comment>
<dbReference type="PROSITE" id="PS50089">
    <property type="entry name" value="ZF_RING_2"/>
    <property type="match status" value="1"/>
</dbReference>
<evidence type="ECO:0000256" key="1">
    <source>
        <dbReference type="ARBA" id="ARBA00004496"/>
    </source>
</evidence>
<dbReference type="InterPro" id="IPR013320">
    <property type="entry name" value="ConA-like_dom_sf"/>
</dbReference>
<dbReference type="Proteomes" id="UP000261540">
    <property type="component" value="Unplaced"/>
</dbReference>
<dbReference type="GeneTree" id="ENSGT00970000193390"/>
<dbReference type="InterPro" id="IPR001870">
    <property type="entry name" value="B30.2/SPRY"/>
</dbReference>
<dbReference type="SMART" id="SM00589">
    <property type="entry name" value="PRY"/>
    <property type="match status" value="1"/>
</dbReference>
<protein>
    <submittedName>
        <fullName evidence="12">Tripartite motif-containing protein 35-like</fullName>
    </submittedName>
</protein>
<evidence type="ECO:0000256" key="8">
    <source>
        <dbReference type="SAM" id="Coils"/>
    </source>
</evidence>
<dbReference type="InterPro" id="IPR003879">
    <property type="entry name" value="Butyrophylin_SPRY"/>
</dbReference>
<dbReference type="Ensembl" id="ENSPKIT00000010122.1">
    <property type="protein sequence ID" value="ENSPKIP00000029325.1"/>
    <property type="gene ID" value="ENSPKIG00000010584.1"/>
</dbReference>
<keyword evidence="4" id="KW-0479">Metal-binding</keyword>
<dbReference type="Gene3D" id="3.30.40.10">
    <property type="entry name" value="Zinc/RING finger domain, C3HC4 (zinc finger)"/>
    <property type="match status" value="1"/>
</dbReference>
<dbReference type="InterPro" id="IPR013083">
    <property type="entry name" value="Znf_RING/FYVE/PHD"/>
</dbReference>
<dbReference type="AlphaFoldDB" id="A0A3B3SGD4"/>
<keyword evidence="13" id="KW-1185">Reference proteome</keyword>
<accession>A0A3B3SGD4</accession>
<dbReference type="PANTHER" id="PTHR24103">
    <property type="entry name" value="E3 UBIQUITIN-PROTEIN LIGASE TRIM"/>
    <property type="match status" value="1"/>
</dbReference>
<dbReference type="Pfam" id="PF00097">
    <property type="entry name" value="zf-C3HC4"/>
    <property type="match status" value="1"/>
</dbReference>
<dbReference type="SMART" id="SM00184">
    <property type="entry name" value="RING"/>
    <property type="match status" value="1"/>
</dbReference>
<reference evidence="12" key="1">
    <citation type="submission" date="2025-08" db="UniProtKB">
        <authorList>
            <consortium name="Ensembl"/>
        </authorList>
    </citation>
    <scope>IDENTIFICATION</scope>
</reference>
<evidence type="ECO:0000313" key="13">
    <source>
        <dbReference type="Proteomes" id="UP000261540"/>
    </source>
</evidence>
<dbReference type="Pfam" id="PF13765">
    <property type="entry name" value="PRY"/>
    <property type="match status" value="1"/>
</dbReference>
<evidence type="ECO:0000259" key="10">
    <source>
        <dbReference type="PROSITE" id="PS50119"/>
    </source>
</evidence>
<dbReference type="FunFam" id="2.60.120.920:FF:000004">
    <property type="entry name" value="Butyrophilin subfamily 1 member A1"/>
    <property type="match status" value="1"/>
</dbReference>
<proteinExistence type="inferred from homology"/>
<dbReference type="PRINTS" id="PR01407">
    <property type="entry name" value="BUTYPHLNCDUF"/>
</dbReference>
<dbReference type="SUPFAM" id="SSF49899">
    <property type="entry name" value="Concanavalin A-like lectins/glucanases"/>
    <property type="match status" value="1"/>
</dbReference>
<feature type="domain" description="RING-type" evidence="9">
    <location>
        <begin position="14"/>
        <end position="54"/>
    </location>
</feature>
<dbReference type="InterPro" id="IPR043136">
    <property type="entry name" value="B30.2/SPRY_sf"/>
</dbReference>
<evidence type="ECO:0000256" key="6">
    <source>
        <dbReference type="ARBA" id="ARBA00022833"/>
    </source>
</evidence>
<dbReference type="SMART" id="SM00449">
    <property type="entry name" value="SPRY"/>
    <property type="match status" value="1"/>
</dbReference>
<evidence type="ECO:0000313" key="12">
    <source>
        <dbReference type="Ensembl" id="ENSPKIP00000029325.1"/>
    </source>
</evidence>
<evidence type="ECO:0000259" key="11">
    <source>
        <dbReference type="PROSITE" id="PS50188"/>
    </source>
</evidence>
<keyword evidence="5 7" id="KW-0863">Zinc-finger</keyword>
<dbReference type="CDD" id="cd13733">
    <property type="entry name" value="SPRY_PRY_C-I_1"/>
    <property type="match status" value="1"/>
</dbReference>
<dbReference type="Gene3D" id="3.30.160.60">
    <property type="entry name" value="Classic Zinc Finger"/>
    <property type="match status" value="1"/>
</dbReference>
<feature type="domain" description="B box-type" evidence="10">
    <location>
        <begin position="82"/>
        <end position="123"/>
    </location>
</feature>
<keyword evidence="6" id="KW-0862">Zinc</keyword>
<dbReference type="InterPro" id="IPR050143">
    <property type="entry name" value="TRIM/RBCC"/>
</dbReference>
<dbReference type="SUPFAM" id="SSF57845">
    <property type="entry name" value="B-box zinc-binding domain"/>
    <property type="match status" value="1"/>
</dbReference>
<organism evidence="12 13">
    <name type="scientific">Paramormyrops kingsleyae</name>
    <dbReference type="NCBI Taxonomy" id="1676925"/>
    <lineage>
        <taxon>Eukaryota</taxon>
        <taxon>Metazoa</taxon>
        <taxon>Chordata</taxon>
        <taxon>Craniata</taxon>
        <taxon>Vertebrata</taxon>
        <taxon>Euteleostomi</taxon>
        <taxon>Actinopterygii</taxon>
        <taxon>Neopterygii</taxon>
        <taxon>Teleostei</taxon>
        <taxon>Osteoglossocephala</taxon>
        <taxon>Osteoglossomorpha</taxon>
        <taxon>Osteoglossiformes</taxon>
        <taxon>Mormyridae</taxon>
        <taxon>Paramormyrops</taxon>
    </lineage>
</organism>
<evidence type="ECO:0000256" key="5">
    <source>
        <dbReference type="ARBA" id="ARBA00022771"/>
    </source>
</evidence>
<evidence type="ECO:0000256" key="4">
    <source>
        <dbReference type="ARBA" id="ARBA00022723"/>
    </source>
</evidence>
<dbReference type="Pfam" id="PF00622">
    <property type="entry name" value="SPRY"/>
    <property type="match status" value="1"/>
</dbReference>
<evidence type="ECO:0000256" key="7">
    <source>
        <dbReference type="PROSITE-ProRule" id="PRU00024"/>
    </source>
</evidence>
<dbReference type="InterPro" id="IPR006574">
    <property type="entry name" value="PRY"/>
</dbReference>
<dbReference type="InterPro" id="IPR003877">
    <property type="entry name" value="SPRY_dom"/>
</dbReference>
<dbReference type="Pfam" id="PF00643">
    <property type="entry name" value="zf-B_box"/>
    <property type="match status" value="1"/>
</dbReference>
<evidence type="ECO:0000259" key="9">
    <source>
        <dbReference type="PROSITE" id="PS50089"/>
    </source>
</evidence>
<reference evidence="12" key="2">
    <citation type="submission" date="2025-09" db="UniProtKB">
        <authorList>
            <consortium name="Ensembl"/>
        </authorList>
    </citation>
    <scope>IDENTIFICATION</scope>
</reference>
<evidence type="ECO:0000256" key="3">
    <source>
        <dbReference type="ARBA" id="ARBA00022490"/>
    </source>
</evidence>
<sequence>MAAKTSSLDEELCCAVCSDFFKDPLVLKCSHSFCRVCLQKFWKENSCRECPLCRRKSSVDDPPVNLALRNIVESYLQQKRKSESPHCGLHGEKLLIFCEDDQECICVVCQTSKGHRNHHFRPVEEAAQDMKEELRTALNILNEKLEKIITFKEEYEKTAKHLKSQFQQTEKRIKEEFEKLHGFLREEEEARLAILRVEEKEKSRRMKEKIENISKHVSTLSEKIRDTETTMKSGDIFFLKVDLAACSLQDPELASGELIDMAKHLGSLKFRVWEKMLGTVQYTPVTLDPNTASPWLSVSDDLTSVRNTAMKQQLPNNPERLVSYPDLLGSEGFTSGQHSWEVEVGDKPEWTVGVAKESVNRKGGVKYSPEDGFWVLYLRNSNKYKACTSPPTHLRLERRPQRIRVQLDYDRGEVSFSNPADMSLIYTFKDTFTGSLFPYFYLGPNVDGSNPGALQICPVKVSLTVTSSQ</sequence>
<keyword evidence="3" id="KW-0963">Cytoplasm</keyword>
<dbReference type="InterPro" id="IPR018957">
    <property type="entry name" value="Znf_C3HC4_RING-type"/>
</dbReference>
<dbReference type="PROSITE" id="PS50188">
    <property type="entry name" value="B302_SPRY"/>
    <property type="match status" value="1"/>
</dbReference>
<dbReference type="InterPro" id="IPR000315">
    <property type="entry name" value="Znf_B-box"/>
</dbReference>
<dbReference type="InterPro" id="IPR017907">
    <property type="entry name" value="Znf_RING_CS"/>
</dbReference>
<dbReference type="SUPFAM" id="SSF57850">
    <property type="entry name" value="RING/U-box"/>
    <property type="match status" value="1"/>
</dbReference>
<dbReference type="Gene3D" id="2.60.120.920">
    <property type="match status" value="1"/>
</dbReference>
<dbReference type="SMART" id="SM00336">
    <property type="entry name" value="BBOX"/>
    <property type="match status" value="1"/>
</dbReference>
<name>A0A3B3SGD4_9TELE</name>
<dbReference type="STRING" id="1676925.ENSPKIP00000029325"/>
<dbReference type="GO" id="GO:0008270">
    <property type="term" value="F:zinc ion binding"/>
    <property type="evidence" value="ECO:0007669"/>
    <property type="project" value="UniProtKB-KW"/>
</dbReference>
<keyword evidence="8" id="KW-0175">Coiled coil</keyword>